<evidence type="ECO:0000313" key="3">
    <source>
        <dbReference type="Proteomes" id="UP000245771"/>
    </source>
</evidence>
<reference evidence="2 3" key="1">
    <citation type="journal article" date="2018" name="Mol. Biol. Evol.">
        <title>Broad Genomic Sampling Reveals a Smut Pathogenic Ancestry of the Fungal Clade Ustilaginomycotina.</title>
        <authorList>
            <person name="Kijpornyongpan T."/>
            <person name="Mondo S.J."/>
            <person name="Barry K."/>
            <person name="Sandor L."/>
            <person name="Lee J."/>
            <person name="Lipzen A."/>
            <person name="Pangilinan J."/>
            <person name="LaButti K."/>
            <person name="Hainaut M."/>
            <person name="Henrissat B."/>
            <person name="Grigoriev I.V."/>
            <person name="Spatafora J.W."/>
            <person name="Aime M.C."/>
        </authorList>
    </citation>
    <scope>NUCLEOTIDE SEQUENCE [LARGE SCALE GENOMIC DNA]</scope>
    <source>
        <strain evidence="2 3">MCA 3882</strain>
    </source>
</reference>
<dbReference type="EMBL" id="KZ819602">
    <property type="protein sequence ID" value="PWN38181.1"/>
    <property type="molecule type" value="Genomic_DNA"/>
</dbReference>
<organism evidence="2 3">
    <name type="scientific">Meira miltonrushii</name>
    <dbReference type="NCBI Taxonomy" id="1280837"/>
    <lineage>
        <taxon>Eukaryota</taxon>
        <taxon>Fungi</taxon>
        <taxon>Dikarya</taxon>
        <taxon>Basidiomycota</taxon>
        <taxon>Ustilaginomycotina</taxon>
        <taxon>Exobasidiomycetes</taxon>
        <taxon>Exobasidiales</taxon>
        <taxon>Brachybasidiaceae</taxon>
        <taxon>Meira</taxon>
    </lineage>
</organism>
<keyword evidence="3" id="KW-1185">Reference proteome</keyword>
<dbReference type="RefSeq" id="XP_025358483.1">
    <property type="nucleotide sequence ID" value="XM_025497604.1"/>
</dbReference>
<feature type="chain" id="PRO_5016399184" evidence="1">
    <location>
        <begin position="22"/>
        <end position="134"/>
    </location>
</feature>
<keyword evidence="1" id="KW-0732">Signal</keyword>
<protein>
    <submittedName>
        <fullName evidence="2">Uncharacterized protein</fullName>
    </submittedName>
</protein>
<gene>
    <name evidence="2" type="ORF">FA14DRAFT_153511</name>
</gene>
<dbReference type="AlphaFoldDB" id="A0A316VPU8"/>
<evidence type="ECO:0000256" key="1">
    <source>
        <dbReference type="SAM" id="SignalP"/>
    </source>
</evidence>
<dbReference type="Proteomes" id="UP000245771">
    <property type="component" value="Unassembled WGS sequence"/>
</dbReference>
<sequence>MSRNIFYLLCLTIFLVQLTTSASIPTDHAELLQKVKDHPDYKKIAGERNRHREIALSEDQKSQDAYCKARNSCMPGGNVLRNIQGRYHKGRFERHTRRAKRESSKLDLMENFAKNTLSAQKQEMLQKHADQGTP</sequence>
<dbReference type="GeneID" id="37019385"/>
<dbReference type="InParanoid" id="A0A316VPU8"/>
<evidence type="ECO:0000313" key="2">
    <source>
        <dbReference type="EMBL" id="PWN38181.1"/>
    </source>
</evidence>
<feature type="signal peptide" evidence="1">
    <location>
        <begin position="1"/>
        <end position="21"/>
    </location>
</feature>
<name>A0A316VPU8_9BASI</name>
<proteinExistence type="predicted"/>
<accession>A0A316VPU8</accession>